<reference evidence="2" key="1">
    <citation type="submission" date="2015-04" db="UniProtKB">
        <authorList>
            <consortium name="EnsemblPlants"/>
        </authorList>
    </citation>
    <scope>IDENTIFICATION</scope>
    <source>
        <strain evidence="2">SL10</strain>
    </source>
</reference>
<feature type="region of interest" description="Disordered" evidence="1">
    <location>
        <begin position="1"/>
        <end position="36"/>
    </location>
</feature>
<dbReference type="Proteomes" id="UP000006591">
    <property type="component" value="Chromosome 3"/>
</dbReference>
<protein>
    <submittedName>
        <fullName evidence="2">Uncharacterized protein</fullName>
    </submittedName>
</protein>
<evidence type="ECO:0000313" key="2">
    <source>
        <dbReference type="EnsemblPlants" id="ONIVA03G33930.1"/>
    </source>
</evidence>
<dbReference type="EnsemblPlants" id="ONIVA03G33930.1">
    <property type="protein sequence ID" value="ONIVA03G33930.1"/>
    <property type="gene ID" value="ONIVA03G33930"/>
</dbReference>
<organism evidence="2">
    <name type="scientific">Oryza nivara</name>
    <name type="common">Indian wild rice</name>
    <name type="synonym">Oryza sativa f. spontanea</name>
    <dbReference type="NCBI Taxonomy" id="4536"/>
    <lineage>
        <taxon>Eukaryota</taxon>
        <taxon>Viridiplantae</taxon>
        <taxon>Streptophyta</taxon>
        <taxon>Embryophyta</taxon>
        <taxon>Tracheophyta</taxon>
        <taxon>Spermatophyta</taxon>
        <taxon>Magnoliopsida</taxon>
        <taxon>Liliopsida</taxon>
        <taxon>Poales</taxon>
        <taxon>Poaceae</taxon>
        <taxon>BOP clade</taxon>
        <taxon>Oryzoideae</taxon>
        <taxon>Oryzeae</taxon>
        <taxon>Oryzinae</taxon>
        <taxon>Oryza</taxon>
    </lineage>
</organism>
<dbReference type="AlphaFoldDB" id="A0A0E0GT24"/>
<accession>A0A0E0GT24</accession>
<reference evidence="2" key="2">
    <citation type="submission" date="2018-04" db="EMBL/GenBank/DDBJ databases">
        <title>OnivRS2 (Oryza nivara Reference Sequence Version 2).</title>
        <authorList>
            <person name="Zhang J."/>
            <person name="Kudrna D."/>
            <person name="Lee S."/>
            <person name="Talag J."/>
            <person name="Rajasekar S."/>
            <person name="Welchert J."/>
            <person name="Hsing Y.-I."/>
            <person name="Wing R.A."/>
        </authorList>
    </citation>
    <scope>NUCLEOTIDE SEQUENCE [LARGE SCALE GENOMIC DNA]</scope>
    <source>
        <strain evidence="2">SL10</strain>
    </source>
</reference>
<keyword evidence="3" id="KW-1185">Reference proteome</keyword>
<dbReference type="HOGENOM" id="CLU_2726531_0_0_1"/>
<dbReference type="Gramene" id="ONIVA03G33930.1">
    <property type="protein sequence ID" value="ONIVA03G33930.1"/>
    <property type="gene ID" value="ONIVA03G33930"/>
</dbReference>
<sequence length="72" mass="7675">MGGEAGECQTNERGGGHCCSEQGAADKSDGGQGRASVDTSIWVTAVLVGNHEERKERGPIYRLQNPQRAYPT</sequence>
<evidence type="ECO:0000313" key="3">
    <source>
        <dbReference type="Proteomes" id="UP000006591"/>
    </source>
</evidence>
<evidence type="ECO:0000256" key="1">
    <source>
        <dbReference type="SAM" id="MobiDB-lite"/>
    </source>
</evidence>
<name>A0A0E0GT24_ORYNI</name>
<proteinExistence type="predicted"/>